<dbReference type="OrthoDB" id="549017at2759"/>
<keyword evidence="6" id="KW-0256">Endoplasmic reticulum</keyword>
<evidence type="ECO:0000256" key="7">
    <source>
        <dbReference type="ARBA" id="ARBA00022989"/>
    </source>
</evidence>
<keyword evidence="8 9" id="KW-0472">Membrane</keyword>
<evidence type="ECO:0000256" key="6">
    <source>
        <dbReference type="ARBA" id="ARBA00022824"/>
    </source>
</evidence>
<evidence type="ECO:0000256" key="2">
    <source>
        <dbReference type="ARBA" id="ARBA00004687"/>
    </source>
</evidence>
<feature type="transmembrane region" description="Helical" evidence="9">
    <location>
        <begin position="216"/>
        <end position="239"/>
    </location>
</feature>
<dbReference type="EMBL" id="HF935704">
    <property type="protein sequence ID" value="CCX12476.1"/>
    <property type="molecule type" value="Genomic_DNA"/>
</dbReference>
<evidence type="ECO:0000256" key="8">
    <source>
        <dbReference type="ARBA" id="ARBA00023136"/>
    </source>
</evidence>
<keyword evidence="11" id="KW-1185">Reference proteome</keyword>
<dbReference type="PANTHER" id="PTHR13121:SF0">
    <property type="entry name" value="PHOSPHATIDYLINOSITOL GLYCAN ANCHOR BIOSYNTHESIS CLASS U PROTEIN"/>
    <property type="match status" value="1"/>
</dbReference>
<feature type="transmembrane region" description="Helical" evidence="9">
    <location>
        <begin position="259"/>
        <end position="286"/>
    </location>
</feature>
<dbReference type="InterPro" id="IPR009600">
    <property type="entry name" value="PIG-U"/>
</dbReference>
<proteinExistence type="inferred from homology"/>
<accession>U4LD78</accession>
<keyword evidence="5 9" id="KW-0812">Transmembrane</keyword>
<comment type="similarity">
    <text evidence="3">Belongs to the PIGU family.</text>
</comment>
<dbReference type="Proteomes" id="UP000018144">
    <property type="component" value="Unassembled WGS sequence"/>
</dbReference>
<organism evidence="10 11">
    <name type="scientific">Pyronema omphalodes (strain CBS 100304)</name>
    <name type="common">Pyronema confluens</name>
    <dbReference type="NCBI Taxonomy" id="1076935"/>
    <lineage>
        <taxon>Eukaryota</taxon>
        <taxon>Fungi</taxon>
        <taxon>Dikarya</taxon>
        <taxon>Ascomycota</taxon>
        <taxon>Pezizomycotina</taxon>
        <taxon>Pezizomycetes</taxon>
        <taxon>Pezizales</taxon>
        <taxon>Pyronemataceae</taxon>
        <taxon>Pyronema</taxon>
    </lineage>
</organism>
<evidence type="ECO:0000256" key="4">
    <source>
        <dbReference type="ARBA" id="ARBA00022502"/>
    </source>
</evidence>
<dbReference type="GO" id="GO:0042765">
    <property type="term" value="C:GPI-anchor transamidase complex"/>
    <property type="evidence" value="ECO:0007669"/>
    <property type="project" value="InterPro"/>
</dbReference>
<feature type="transmembrane region" description="Helical" evidence="9">
    <location>
        <begin position="371"/>
        <end position="395"/>
    </location>
</feature>
<evidence type="ECO:0000256" key="3">
    <source>
        <dbReference type="ARBA" id="ARBA00010026"/>
    </source>
</evidence>
<comment type="pathway">
    <text evidence="2">Glycolipid biosynthesis; glycosylphosphatidylinositol-anchor biosynthesis.</text>
</comment>
<sequence>MDRRSLLIIIFAVVLRLSLFTFFPSLPDLLTNRVELSTPVTSFKRLQEGLFLYTHGVSPYDGGIFHQAPLLLAFFTSLPSSSLLVHLIYTLCDVLSALSLITIASSKVPAITPLHTSSRAAALCPPWAAAAAFLLNPFTIATCLSRSTIVFSNTVILASIAKAVSGDAIPAMLALSMASYLSLYPVLILPAVVLLCYDMSGSKMPLSSYATQQGGVFFAAVAGLLGLSWMVTGGSWEFLKSTYGVHLLLPDLTPNVGLWWYFFIEMFDSFRNFFLCVFQLHLVIYLGGLCIRLRKQPLFVCTTMLGIMSIFKSYPSIGDTALYLSLLACYRHVFPVMRYTFFATSTLLYATLLGPAFYYLWIYAGSGNANFFYAITLVWCLAVTVIVADALFAVIRDEWETERPDMKGKDIVQI</sequence>
<evidence type="ECO:0000313" key="10">
    <source>
        <dbReference type="EMBL" id="CCX12476.1"/>
    </source>
</evidence>
<feature type="transmembrane region" description="Helical" evidence="9">
    <location>
        <begin position="83"/>
        <end position="106"/>
    </location>
</feature>
<keyword evidence="4" id="KW-0337">GPI-anchor biosynthesis</keyword>
<dbReference type="GO" id="GO:0016255">
    <property type="term" value="P:attachment of GPI anchor to protein"/>
    <property type="evidence" value="ECO:0007669"/>
    <property type="project" value="InterPro"/>
</dbReference>
<keyword evidence="7 9" id="KW-1133">Transmembrane helix</keyword>
<evidence type="ECO:0000313" key="11">
    <source>
        <dbReference type="Proteomes" id="UP000018144"/>
    </source>
</evidence>
<feature type="transmembrane region" description="Helical" evidence="9">
    <location>
        <begin position="298"/>
        <end position="317"/>
    </location>
</feature>
<evidence type="ECO:0000256" key="9">
    <source>
        <dbReference type="SAM" id="Phobius"/>
    </source>
</evidence>
<gene>
    <name evidence="10" type="ORF">PCON_12070</name>
</gene>
<dbReference type="UniPathway" id="UPA00196"/>
<dbReference type="GO" id="GO:0006506">
    <property type="term" value="P:GPI anchor biosynthetic process"/>
    <property type="evidence" value="ECO:0007669"/>
    <property type="project" value="UniProtKB-UniPathway"/>
</dbReference>
<evidence type="ECO:0000256" key="5">
    <source>
        <dbReference type="ARBA" id="ARBA00022692"/>
    </source>
</evidence>
<reference evidence="10 11" key="1">
    <citation type="journal article" date="2013" name="PLoS Genet.">
        <title>The genome and development-dependent transcriptomes of Pyronema confluens: a window into fungal evolution.</title>
        <authorList>
            <person name="Traeger S."/>
            <person name="Altegoer F."/>
            <person name="Freitag M."/>
            <person name="Gabaldon T."/>
            <person name="Kempken F."/>
            <person name="Kumar A."/>
            <person name="Marcet-Houben M."/>
            <person name="Poggeler S."/>
            <person name="Stajich J.E."/>
            <person name="Nowrousian M."/>
        </authorList>
    </citation>
    <scope>NUCLEOTIDE SEQUENCE [LARGE SCALE GENOMIC DNA]</scope>
    <source>
        <strain evidence="11">CBS 100304</strain>
        <tissue evidence="10">Vegetative mycelium</tissue>
    </source>
</reference>
<dbReference type="STRING" id="1076935.U4LD78"/>
<feature type="transmembrane region" description="Helical" evidence="9">
    <location>
        <begin position="127"/>
        <end position="149"/>
    </location>
</feature>
<dbReference type="AlphaFoldDB" id="U4LD78"/>
<protein>
    <submittedName>
        <fullName evidence="10">Similar to Phosphatidylinositol glycan anchor biosynthesis class U protein acc. no. Q8CHJ0</fullName>
    </submittedName>
</protein>
<evidence type="ECO:0000256" key="1">
    <source>
        <dbReference type="ARBA" id="ARBA00004477"/>
    </source>
</evidence>
<name>U4LD78_PYROM</name>
<dbReference type="eggNOG" id="KOG2552">
    <property type="taxonomic scope" value="Eukaryota"/>
</dbReference>
<feature type="transmembrane region" description="Helical" evidence="9">
    <location>
        <begin position="337"/>
        <end position="359"/>
    </location>
</feature>
<feature type="transmembrane region" description="Helical" evidence="9">
    <location>
        <begin position="7"/>
        <end position="26"/>
    </location>
</feature>
<dbReference type="PANTHER" id="PTHR13121">
    <property type="entry name" value="GPI TRANSAMIDASE COMPONENT PIG-U"/>
    <property type="match status" value="1"/>
</dbReference>
<comment type="subcellular location">
    <subcellularLocation>
        <location evidence="1">Endoplasmic reticulum membrane</location>
        <topology evidence="1">Multi-pass membrane protein</topology>
    </subcellularLocation>
</comment>
<dbReference type="OMA" id="ALWHLWI"/>
<dbReference type="Pfam" id="PF06728">
    <property type="entry name" value="PIG-U"/>
    <property type="match status" value="1"/>
</dbReference>
<feature type="transmembrane region" description="Helical" evidence="9">
    <location>
        <begin position="169"/>
        <end position="195"/>
    </location>
</feature>